<dbReference type="EMBL" id="FRBI01000003">
    <property type="protein sequence ID" value="SHL28943.1"/>
    <property type="molecule type" value="Genomic_DNA"/>
</dbReference>
<organism evidence="1 2">
    <name type="scientific">Actinacidiphila paucisporea</name>
    <dbReference type="NCBI Taxonomy" id="310782"/>
    <lineage>
        <taxon>Bacteria</taxon>
        <taxon>Bacillati</taxon>
        <taxon>Actinomycetota</taxon>
        <taxon>Actinomycetes</taxon>
        <taxon>Kitasatosporales</taxon>
        <taxon>Streptomycetaceae</taxon>
        <taxon>Actinacidiphila</taxon>
    </lineage>
</organism>
<protein>
    <submittedName>
        <fullName evidence="1">Uncharacterized protein</fullName>
    </submittedName>
</protein>
<dbReference type="STRING" id="310782.SAMN05216499_103306"/>
<dbReference type="Proteomes" id="UP000184111">
    <property type="component" value="Unassembled WGS sequence"/>
</dbReference>
<proteinExistence type="predicted"/>
<gene>
    <name evidence="1" type="ORF">SAMN05216499_103306</name>
</gene>
<reference evidence="1 2" key="1">
    <citation type="submission" date="2016-11" db="EMBL/GenBank/DDBJ databases">
        <authorList>
            <person name="Jaros S."/>
            <person name="Januszkiewicz K."/>
            <person name="Wedrychowicz H."/>
        </authorList>
    </citation>
    <scope>NUCLEOTIDE SEQUENCE [LARGE SCALE GENOMIC DNA]</scope>
    <source>
        <strain evidence="1 2">CGMCC 4.2025</strain>
    </source>
</reference>
<name>A0A1M6ZF22_9ACTN</name>
<keyword evidence="2" id="KW-1185">Reference proteome</keyword>
<evidence type="ECO:0000313" key="2">
    <source>
        <dbReference type="Proteomes" id="UP000184111"/>
    </source>
</evidence>
<accession>A0A1M6ZF22</accession>
<evidence type="ECO:0000313" key="1">
    <source>
        <dbReference type="EMBL" id="SHL28943.1"/>
    </source>
</evidence>
<dbReference type="AlphaFoldDB" id="A0A1M6ZF22"/>
<sequence>MRPVSRGWQAVAELKAAEVLHAMGTSGSGELHDQMVLFFRALALEVGDSVESGKTPPGLPMEIDDVIWYSVAVPREGVFFSYSVYPGERQIRICDLIWLTLDPDLL</sequence>